<dbReference type="EMBL" id="FWXY01000038">
    <property type="protein sequence ID" value="SMD11816.1"/>
    <property type="molecule type" value="Genomic_DNA"/>
</dbReference>
<dbReference type="GO" id="GO:0046872">
    <property type="term" value="F:metal ion binding"/>
    <property type="evidence" value="ECO:0007669"/>
    <property type="project" value="UniProtKB-KW"/>
</dbReference>
<keyword evidence="3" id="KW-0411">Iron-sulfur</keyword>
<name>A0A1W2ERF5_9BACT</name>
<evidence type="ECO:0000256" key="1">
    <source>
        <dbReference type="ARBA" id="ARBA00022723"/>
    </source>
</evidence>
<dbReference type="InterPro" id="IPR017900">
    <property type="entry name" value="4Fe4S_Fe_S_CS"/>
</dbReference>
<evidence type="ECO:0000259" key="4">
    <source>
        <dbReference type="PROSITE" id="PS51379"/>
    </source>
</evidence>
<dbReference type="SUPFAM" id="SSF54862">
    <property type="entry name" value="4Fe-4S ferredoxins"/>
    <property type="match status" value="1"/>
</dbReference>
<dbReference type="PANTHER" id="PTHR31332:SF0">
    <property type="entry name" value="7-HYDROXYMETHYL CHLOROPHYLL A REDUCTASE, CHLOROPLASTIC"/>
    <property type="match status" value="1"/>
</dbReference>
<evidence type="ECO:0000313" key="6">
    <source>
        <dbReference type="Proteomes" id="UP000192418"/>
    </source>
</evidence>
<sequence length="377" mass="41153">MESTASNEVVRDVQQNGLCTGCGACVNLCPYFRNHRGKTIRLFECDRTWGRCYAYCPRTEVNLTNLRKKLFQADDLTMELGAFKGLYMTQAGDETVRNAAQHGGTVTALMKLALAEGIIDSAVVAGDNDQQVACPEQVDGPDQVGSYSKSKFILPPTVGKLNEALKGKAEKIGVVAVPCQAQAMAKMRVNPGPSDAGNMSKLKLVVGLFCGWAFDGSKLRELLGKELGNTAITGMDIPPSRHKCMEVSTENGMVCLPMHEIQTCVADGCGYCIDMTCEFSDISVGAARSPEGWDVDKEWNQVIVRSALGQTLMDLARDRGILNFKEVPSGNLEKLQNASMKKKRSCLAYLAEKSGREDDFIFLSSEDPLIRRIRGLE</sequence>
<dbReference type="GO" id="GO:0052592">
    <property type="term" value="F:oxidoreductase activity, acting on CH or CH2 groups, with an iron-sulfur protein as acceptor"/>
    <property type="evidence" value="ECO:0007669"/>
    <property type="project" value="TreeGrafter"/>
</dbReference>
<dbReference type="InterPro" id="IPR007525">
    <property type="entry name" value="FrhB_FdhB_C"/>
</dbReference>
<dbReference type="Proteomes" id="UP000192418">
    <property type="component" value="Unassembled WGS sequence"/>
</dbReference>
<dbReference type="RefSeq" id="WP_084071715.1">
    <property type="nucleotide sequence ID" value="NZ_FWXY01000038.1"/>
</dbReference>
<accession>A0A1W2ERF5</accession>
<dbReference type="InterPro" id="IPR045220">
    <property type="entry name" value="FRHB/FDHB/HCAR-like"/>
</dbReference>
<protein>
    <submittedName>
        <fullName evidence="5">Coenzyme F420 hydrogenase subunit beta</fullName>
    </submittedName>
</protein>
<dbReference type="GO" id="GO:0051536">
    <property type="term" value="F:iron-sulfur cluster binding"/>
    <property type="evidence" value="ECO:0007669"/>
    <property type="project" value="UniProtKB-KW"/>
</dbReference>
<dbReference type="Gene3D" id="3.30.70.20">
    <property type="match status" value="1"/>
</dbReference>
<dbReference type="PROSITE" id="PS00198">
    <property type="entry name" value="4FE4S_FER_1"/>
    <property type="match status" value="1"/>
</dbReference>
<keyword evidence="6" id="KW-1185">Reference proteome</keyword>
<dbReference type="PANTHER" id="PTHR31332">
    <property type="entry name" value="7-HYDROXYMETHYL CHLOROPHYLL A REDUCTASE, CHLOROPLASTIC"/>
    <property type="match status" value="1"/>
</dbReference>
<dbReference type="Pfam" id="PF04432">
    <property type="entry name" value="FrhB_FdhB_C"/>
    <property type="match status" value="1"/>
</dbReference>
<proteinExistence type="predicted"/>
<dbReference type="InterPro" id="IPR007516">
    <property type="entry name" value="Co_F420_Hydgase/DH_bsu_N"/>
</dbReference>
<evidence type="ECO:0000256" key="2">
    <source>
        <dbReference type="ARBA" id="ARBA00023004"/>
    </source>
</evidence>
<organism evidence="5 6">
    <name type="scientific">Desulfocicer vacuolatum DSM 3385</name>
    <dbReference type="NCBI Taxonomy" id="1121400"/>
    <lineage>
        <taxon>Bacteria</taxon>
        <taxon>Pseudomonadati</taxon>
        <taxon>Thermodesulfobacteriota</taxon>
        <taxon>Desulfobacteria</taxon>
        <taxon>Desulfobacterales</taxon>
        <taxon>Desulfobacteraceae</taxon>
        <taxon>Desulfocicer</taxon>
    </lineage>
</organism>
<dbReference type="AlphaFoldDB" id="A0A1W2ERF5"/>
<evidence type="ECO:0000313" key="5">
    <source>
        <dbReference type="EMBL" id="SMD11816.1"/>
    </source>
</evidence>
<keyword evidence="1" id="KW-0479">Metal-binding</keyword>
<keyword evidence="2" id="KW-0408">Iron</keyword>
<dbReference type="Pfam" id="PF04422">
    <property type="entry name" value="FrhB_FdhB_N"/>
    <property type="match status" value="1"/>
</dbReference>
<dbReference type="OrthoDB" id="3247493at2"/>
<dbReference type="InterPro" id="IPR017896">
    <property type="entry name" value="4Fe4S_Fe-S-bd"/>
</dbReference>
<gene>
    <name evidence="5" type="ORF">SAMN02746065_13815</name>
</gene>
<reference evidence="5 6" key="1">
    <citation type="submission" date="2017-04" db="EMBL/GenBank/DDBJ databases">
        <authorList>
            <person name="Afonso C.L."/>
            <person name="Miller P.J."/>
            <person name="Scott M.A."/>
            <person name="Spackman E."/>
            <person name="Goraichik I."/>
            <person name="Dimitrov K.M."/>
            <person name="Suarez D.L."/>
            <person name="Swayne D.E."/>
        </authorList>
    </citation>
    <scope>NUCLEOTIDE SEQUENCE [LARGE SCALE GENOMIC DNA]</scope>
    <source>
        <strain evidence="5 6">DSM 3385</strain>
    </source>
</reference>
<feature type="domain" description="4Fe-4S ferredoxin-type" evidence="4">
    <location>
        <begin position="9"/>
        <end position="31"/>
    </location>
</feature>
<dbReference type="PROSITE" id="PS51379">
    <property type="entry name" value="4FE4S_FER_2"/>
    <property type="match status" value="1"/>
</dbReference>
<dbReference type="STRING" id="1121400.SAMN02746065_13815"/>
<evidence type="ECO:0000256" key="3">
    <source>
        <dbReference type="ARBA" id="ARBA00023014"/>
    </source>
</evidence>